<keyword evidence="4" id="KW-0735">Signal-anchor</keyword>
<evidence type="ECO:0000256" key="3">
    <source>
        <dbReference type="ARBA" id="ARBA00022676"/>
    </source>
</evidence>
<comment type="similarity">
    <text evidence="2">Belongs to the glycosyltransferase 47 family.</text>
</comment>
<keyword evidence="10" id="KW-1185">Reference proteome</keyword>
<dbReference type="EMBL" id="SDRB02000569">
    <property type="protein sequence ID" value="THG22995.1"/>
    <property type="molecule type" value="Genomic_DNA"/>
</dbReference>
<comment type="subcellular location">
    <subcellularLocation>
        <location evidence="1">Golgi apparatus membrane</location>
        <topology evidence="1">Single-pass type II membrane protein</topology>
    </subcellularLocation>
</comment>
<dbReference type="GO" id="GO:0000139">
    <property type="term" value="C:Golgi membrane"/>
    <property type="evidence" value="ECO:0007669"/>
    <property type="project" value="UniProtKB-SubCell"/>
</dbReference>
<keyword evidence="3" id="KW-0328">Glycosyltransferase</keyword>
<feature type="domain" description="Exostosin GT47" evidence="8">
    <location>
        <begin position="165"/>
        <end position="442"/>
    </location>
</feature>
<keyword evidence="7" id="KW-0472">Membrane</keyword>
<dbReference type="Proteomes" id="UP000306102">
    <property type="component" value="Unassembled WGS sequence"/>
</dbReference>
<feature type="transmembrane region" description="Helical" evidence="7">
    <location>
        <begin position="20"/>
        <end position="42"/>
    </location>
</feature>
<evidence type="ECO:0000313" key="10">
    <source>
        <dbReference type="Proteomes" id="UP000306102"/>
    </source>
</evidence>
<dbReference type="PANTHER" id="PTHR11062">
    <property type="entry name" value="EXOSTOSIN HEPARAN SULFATE GLYCOSYLTRANSFERASE -RELATED"/>
    <property type="match status" value="1"/>
</dbReference>
<dbReference type="STRING" id="542762.A0A4S4F258"/>
<dbReference type="InterPro" id="IPR004263">
    <property type="entry name" value="Exostosin"/>
</dbReference>
<evidence type="ECO:0000259" key="8">
    <source>
        <dbReference type="Pfam" id="PF03016"/>
    </source>
</evidence>
<accession>A0A4S4F258</accession>
<organism evidence="9 10">
    <name type="scientific">Camellia sinensis var. sinensis</name>
    <name type="common">China tea</name>
    <dbReference type="NCBI Taxonomy" id="542762"/>
    <lineage>
        <taxon>Eukaryota</taxon>
        <taxon>Viridiplantae</taxon>
        <taxon>Streptophyta</taxon>
        <taxon>Embryophyta</taxon>
        <taxon>Tracheophyta</taxon>
        <taxon>Spermatophyta</taxon>
        <taxon>Magnoliopsida</taxon>
        <taxon>eudicotyledons</taxon>
        <taxon>Gunneridae</taxon>
        <taxon>Pentapetalae</taxon>
        <taxon>asterids</taxon>
        <taxon>Ericales</taxon>
        <taxon>Theaceae</taxon>
        <taxon>Camellia</taxon>
    </lineage>
</organism>
<dbReference type="Pfam" id="PF03016">
    <property type="entry name" value="Exostosin_GT47"/>
    <property type="match status" value="1"/>
</dbReference>
<dbReference type="GO" id="GO:0016757">
    <property type="term" value="F:glycosyltransferase activity"/>
    <property type="evidence" value="ECO:0007669"/>
    <property type="project" value="UniProtKB-KW"/>
</dbReference>
<keyword evidence="7" id="KW-1133">Transmembrane helix</keyword>
<evidence type="ECO:0000256" key="4">
    <source>
        <dbReference type="ARBA" id="ARBA00022968"/>
    </source>
</evidence>
<feature type="region of interest" description="Disordered" evidence="6">
    <location>
        <begin position="104"/>
        <end position="151"/>
    </location>
</feature>
<reference evidence="9 10" key="1">
    <citation type="journal article" date="2018" name="Proc. Natl. Acad. Sci. U.S.A.">
        <title>Draft genome sequence of Camellia sinensis var. sinensis provides insights into the evolution of the tea genome and tea quality.</title>
        <authorList>
            <person name="Wei C."/>
            <person name="Yang H."/>
            <person name="Wang S."/>
            <person name="Zhao J."/>
            <person name="Liu C."/>
            <person name="Gao L."/>
            <person name="Xia E."/>
            <person name="Lu Y."/>
            <person name="Tai Y."/>
            <person name="She G."/>
            <person name="Sun J."/>
            <person name="Cao H."/>
            <person name="Tong W."/>
            <person name="Gao Q."/>
            <person name="Li Y."/>
            <person name="Deng W."/>
            <person name="Jiang X."/>
            <person name="Wang W."/>
            <person name="Chen Q."/>
            <person name="Zhang S."/>
            <person name="Li H."/>
            <person name="Wu J."/>
            <person name="Wang P."/>
            <person name="Li P."/>
            <person name="Shi C."/>
            <person name="Zheng F."/>
            <person name="Jian J."/>
            <person name="Huang B."/>
            <person name="Shan D."/>
            <person name="Shi M."/>
            <person name="Fang C."/>
            <person name="Yue Y."/>
            <person name="Li F."/>
            <person name="Li D."/>
            <person name="Wei S."/>
            <person name="Han B."/>
            <person name="Jiang C."/>
            <person name="Yin Y."/>
            <person name="Xia T."/>
            <person name="Zhang Z."/>
            <person name="Bennetzen J.L."/>
            <person name="Zhao S."/>
            <person name="Wan X."/>
        </authorList>
    </citation>
    <scope>NUCLEOTIDE SEQUENCE [LARGE SCALE GENOMIC DNA]</scope>
    <source>
        <strain evidence="10">cv. Shuchazao</strain>
        <tissue evidence="9">Leaf</tissue>
    </source>
</reference>
<dbReference type="InterPro" id="IPR040911">
    <property type="entry name" value="Exostosin_GT47"/>
</dbReference>
<feature type="compositionally biased region" description="Polar residues" evidence="6">
    <location>
        <begin position="104"/>
        <end position="114"/>
    </location>
</feature>
<evidence type="ECO:0000256" key="2">
    <source>
        <dbReference type="ARBA" id="ARBA00010271"/>
    </source>
</evidence>
<dbReference type="AlphaFoldDB" id="A0A4S4F258"/>
<evidence type="ECO:0000256" key="1">
    <source>
        <dbReference type="ARBA" id="ARBA00004323"/>
    </source>
</evidence>
<evidence type="ECO:0000256" key="6">
    <source>
        <dbReference type="SAM" id="MobiDB-lite"/>
    </source>
</evidence>
<sequence length="490" mass="55437">MAASRLSLNFPSRRPLSDSFRHFLVIPTILAFLTTIFIFHYISSTSTLVIHLHNNHHRLHVNPKEVVTKPLRPIPNKPIIQISLPKRTRSSVIEIHISNHSIQLGNGSEGTTLKSSIIGSIEPKSPPEPESPPSPVPSNPTTTTTTDDDDVFHNRETFFENYNEMNKSFKIFVYPTPKSHPFANVLLPVSSDPGGNYASESFFKKSLAKSHFLTTNPSDADFFFLPFSIATMRHDRRIGVGGLQNFVRDYVVNVSKEYPYWNRSGGADHFYVACHSIGKIAMDKAVEVRVNAVQVVCSSNYFVSGYVAHKDVSLPQIWPRQGDPPKVEPSKRKRLAFFAGAINSPARIQLVEVWKNDSDIFAHHGRLKTPYATELLRSKYCLHAKGYEVNTARIGDALYYGCVPVILADYYDLPFTDILNWKSFSVVVATVDIPLLKNILNEVGFDEYLRLQKNVLKVRRHFQWHGVSAEYDAMMLFTWFCMSCGSEEVL</sequence>
<gene>
    <name evidence="9" type="ORF">TEA_010294</name>
</gene>
<feature type="compositionally biased region" description="Pro residues" evidence="6">
    <location>
        <begin position="124"/>
        <end position="138"/>
    </location>
</feature>
<protein>
    <recommendedName>
        <fullName evidence="8">Exostosin GT47 domain-containing protein</fullName>
    </recommendedName>
</protein>
<name>A0A4S4F258_CAMSN</name>
<keyword evidence="3" id="KW-0808">Transferase</keyword>
<keyword evidence="7" id="KW-0812">Transmembrane</keyword>
<evidence type="ECO:0000256" key="5">
    <source>
        <dbReference type="ARBA" id="ARBA00023034"/>
    </source>
</evidence>
<proteinExistence type="inferred from homology"/>
<keyword evidence="5" id="KW-0333">Golgi apparatus</keyword>
<dbReference type="PANTHER" id="PTHR11062:SF95">
    <property type="entry name" value="EXOSTOSIN GT47 DOMAIN-CONTAINING PROTEIN"/>
    <property type="match status" value="1"/>
</dbReference>
<comment type="caution">
    <text evidence="9">The sequence shown here is derived from an EMBL/GenBank/DDBJ whole genome shotgun (WGS) entry which is preliminary data.</text>
</comment>
<evidence type="ECO:0000313" key="9">
    <source>
        <dbReference type="EMBL" id="THG22995.1"/>
    </source>
</evidence>
<evidence type="ECO:0000256" key="7">
    <source>
        <dbReference type="SAM" id="Phobius"/>
    </source>
</evidence>